<evidence type="ECO:0000256" key="4">
    <source>
        <dbReference type="ARBA" id="ARBA00010617"/>
    </source>
</evidence>
<dbReference type="InterPro" id="IPR017972">
    <property type="entry name" value="Cyt_P450_CS"/>
</dbReference>
<evidence type="ECO:0000256" key="13">
    <source>
        <dbReference type="PIRSR" id="PIRSR602401-1"/>
    </source>
</evidence>
<dbReference type="GO" id="GO:0005789">
    <property type="term" value="C:endoplasmic reticulum membrane"/>
    <property type="evidence" value="ECO:0007669"/>
    <property type="project" value="UniProtKB-SubCell"/>
</dbReference>
<dbReference type="FunFam" id="1.10.630.10:FF:000182">
    <property type="entry name" value="Cytochrome P450 3A4"/>
    <property type="match status" value="1"/>
</dbReference>
<dbReference type="CDD" id="cd11056">
    <property type="entry name" value="CYP6-like"/>
    <property type="match status" value="1"/>
</dbReference>
<keyword evidence="8" id="KW-0492">Microsome</keyword>
<feature type="transmembrane region" description="Helical" evidence="15">
    <location>
        <begin position="12"/>
        <end position="36"/>
    </location>
</feature>
<keyword evidence="9 14" id="KW-0560">Oxidoreductase</keyword>
<evidence type="ECO:0000256" key="3">
    <source>
        <dbReference type="ARBA" id="ARBA00004406"/>
    </source>
</evidence>
<comment type="cofactor">
    <cofactor evidence="1 13">
        <name>heme</name>
        <dbReference type="ChEBI" id="CHEBI:30413"/>
    </cofactor>
</comment>
<dbReference type="Pfam" id="PF00067">
    <property type="entry name" value="p450"/>
    <property type="match status" value="1"/>
</dbReference>
<dbReference type="PROSITE" id="PS00086">
    <property type="entry name" value="CYTOCHROME_P450"/>
    <property type="match status" value="1"/>
</dbReference>
<keyword evidence="15" id="KW-0812">Transmembrane</keyword>
<evidence type="ECO:0000256" key="15">
    <source>
        <dbReference type="SAM" id="Phobius"/>
    </source>
</evidence>
<comment type="subcellular location">
    <subcellularLocation>
        <location evidence="3">Endoplasmic reticulum membrane</location>
        <topology evidence="3">Peripheral membrane protein</topology>
    </subcellularLocation>
    <subcellularLocation>
        <location evidence="2">Microsome membrane</location>
        <topology evidence="2">Peripheral membrane protein</topology>
    </subcellularLocation>
</comment>
<keyword evidence="7" id="KW-0256">Endoplasmic reticulum</keyword>
<dbReference type="Gene3D" id="1.10.630.10">
    <property type="entry name" value="Cytochrome P450"/>
    <property type="match status" value="1"/>
</dbReference>
<keyword evidence="12 15" id="KW-0472">Membrane</keyword>
<proteinExistence type="evidence at transcript level"/>
<evidence type="ECO:0000256" key="11">
    <source>
        <dbReference type="ARBA" id="ARBA00023033"/>
    </source>
</evidence>
<dbReference type="AlphaFoldDB" id="A0A2H4FY77"/>
<dbReference type="PRINTS" id="PR00463">
    <property type="entry name" value="EP450I"/>
</dbReference>
<evidence type="ECO:0000313" key="16">
    <source>
        <dbReference type="EMBL" id="APH81385.1"/>
    </source>
</evidence>
<dbReference type="GO" id="GO:0005506">
    <property type="term" value="F:iron ion binding"/>
    <property type="evidence" value="ECO:0007669"/>
    <property type="project" value="InterPro"/>
</dbReference>
<evidence type="ECO:0000256" key="7">
    <source>
        <dbReference type="ARBA" id="ARBA00022824"/>
    </source>
</evidence>
<evidence type="ECO:0000256" key="9">
    <source>
        <dbReference type="ARBA" id="ARBA00023002"/>
    </source>
</evidence>
<name>A0A2H4FY77_9MAXI</name>
<dbReference type="GO" id="GO:0004497">
    <property type="term" value="F:monooxygenase activity"/>
    <property type="evidence" value="ECO:0007669"/>
    <property type="project" value="UniProtKB-KW"/>
</dbReference>
<keyword evidence="15" id="KW-1133">Transmembrane helix</keyword>
<evidence type="ECO:0000256" key="2">
    <source>
        <dbReference type="ARBA" id="ARBA00004174"/>
    </source>
</evidence>
<dbReference type="PANTHER" id="PTHR24292">
    <property type="entry name" value="CYTOCHROME P450"/>
    <property type="match status" value="1"/>
</dbReference>
<reference evidence="16" key="1">
    <citation type="submission" date="2016-11" db="EMBL/GenBank/DDBJ databases">
        <title>Comparative effects of crude oil on the Antarctic and temperate congenic copepods Tigriopus kingsejongensis and Tigriopus japonicus.</title>
        <authorList>
            <person name="Lee J.-S."/>
        </authorList>
    </citation>
    <scope>NUCLEOTIDE SEQUENCE</scope>
</reference>
<keyword evidence="5 13" id="KW-0349">Heme</keyword>
<evidence type="ECO:0000256" key="12">
    <source>
        <dbReference type="ARBA" id="ARBA00023136"/>
    </source>
</evidence>
<dbReference type="InterPro" id="IPR036396">
    <property type="entry name" value="Cyt_P450_sf"/>
</dbReference>
<dbReference type="InterPro" id="IPR001128">
    <property type="entry name" value="Cyt_P450"/>
</dbReference>
<evidence type="ECO:0000256" key="8">
    <source>
        <dbReference type="ARBA" id="ARBA00022848"/>
    </source>
</evidence>
<dbReference type="InterPro" id="IPR002401">
    <property type="entry name" value="Cyt_P450_E_grp-I"/>
</dbReference>
<evidence type="ECO:0000256" key="5">
    <source>
        <dbReference type="ARBA" id="ARBA00022617"/>
    </source>
</evidence>
<protein>
    <submittedName>
        <fullName evidence="16">Cytochrome P450 CYP3024A3</fullName>
    </submittedName>
</protein>
<evidence type="ECO:0000256" key="6">
    <source>
        <dbReference type="ARBA" id="ARBA00022723"/>
    </source>
</evidence>
<comment type="similarity">
    <text evidence="4 14">Belongs to the cytochrome P450 family.</text>
</comment>
<feature type="binding site" description="axial binding residue" evidence="13">
    <location>
        <position position="472"/>
    </location>
    <ligand>
        <name>heme</name>
        <dbReference type="ChEBI" id="CHEBI:30413"/>
    </ligand>
    <ligandPart>
        <name>Fe</name>
        <dbReference type="ChEBI" id="CHEBI:18248"/>
    </ligandPart>
</feature>
<keyword evidence="11 14" id="KW-0503">Monooxygenase</keyword>
<dbReference type="EMBL" id="KY249914">
    <property type="protein sequence ID" value="APH81385.1"/>
    <property type="molecule type" value="mRNA"/>
</dbReference>
<evidence type="ECO:0000256" key="1">
    <source>
        <dbReference type="ARBA" id="ARBA00001971"/>
    </source>
</evidence>
<dbReference type="GO" id="GO:0016705">
    <property type="term" value="F:oxidoreductase activity, acting on paired donors, with incorporation or reduction of molecular oxygen"/>
    <property type="evidence" value="ECO:0007669"/>
    <property type="project" value="InterPro"/>
</dbReference>
<dbReference type="GO" id="GO:0020037">
    <property type="term" value="F:heme binding"/>
    <property type="evidence" value="ECO:0007669"/>
    <property type="project" value="InterPro"/>
</dbReference>
<accession>A0A2H4FY77</accession>
<dbReference type="PANTHER" id="PTHR24292:SF54">
    <property type="entry name" value="CYP9F3-RELATED"/>
    <property type="match status" value="1"/>
</dbReference>
<dbReference type="PRINTS" id="PR00385">
    <property type="entry name" value="P450"/>
</dbReference>
<dbReference type="SUPFAM" id="SSF48264">
    <property type="entry name" value="Cytochrome P450"/>
    <property type="match status" value="1"/>
</dbReference>
<sequence>MTIIGDCVQAIGALLAGISVTQALVAITIVLVYVYYQLTKHYGVFEKQGLFSIPPQFLFGNAKDLILQKTPMITFFRDIYEKFGNHGYGIYYDGISPTLFVKDPELIKTIAIKDFDHFTDLAFIPEQLAHLPMNEFGLANALGDEWRALKSSISPAFSLKNMKNIATSINAPALDLIESLKKVPHDEVLVEKYAGYFAMDCIGRIVFSMDFQTAKSEGNEFVRHGDNFFEVWRFALSSMLPQVSKIFNISVFNPKSVEYFLKLTAGVLNGRDKSRIQANDVLGLMMKIRDQNLTAEEAGQEHSEDDYATKKAMASQLMTNDMINRTLMQFFMDGYDTVSAVTTMSLYYLATNPEVQDKAVEEVDRIASRVGANITGEEVNELKYVDQVFQETARMAPFAFTLRRCTKDYKLQGTDATITKGMNVMFPIVALHYDPKYFPEPEHFDPERFSPENRSQIVPGSYIPFGLGPRECIGMKIAKMEAKILLYQILRNFRLEPCAQTKIPVQWRTDHFNRIEGGCYLKLVPRY</sequence>
<dbReference type="InterPro" id="IPR050476">
    <property type="entry name" value="Insect_CytP450_Detox"/>
</dbReference>
<organism evidence="16">
    <name type="scientific">Tigriopus kingsejongensis</name>
    <dbReference type="NCBI Taxonomy" id="1133412"/>
    <lineage>
        <taxon>Eukaryota</taxon>
        <taxon>Metazoa</taxon>
        <taxon>Ecdysozoa</taxon>
        <taxon>Arthropoda</taxon>
        <taxon>Crustacea</taxon>
        <taxon>Multicrustacea</taxon>
        <taxon>Hexanauplia</taxon>
        <taxon>Copepoda</taxon>
        <taxon>Harpacticoida</taxon>
        <taxon>Harpacticidae</taxon>
        <taxon>Tigriopus</taxon>
    </lineage>
</organism>
<keyword evidence="6 13" id="KW-0479">Metal-binding</keyword>
<evidence type="ECO:0000256" key="10">
    <source>
        <dbReference type="ARBA" id="ARBA00023004"/>
    </source>
</evidence>
<evidence type="ECO:0000256" key="14">
    <source>
        <dbReference type="RuleBase" id="RU000461"/>
    </source>
</evidence>
<keyword evidence="10 13" id="KW-0408">Iron</keyword>